<keyword evidence="4 6" id="KW-1133">Transmembrane helix</keyword>
<gene>
    <name evidence="7" type="ORF">GH741_13775</name>
</gene>
<dbReference type="PANTHER" id="PTHR30086">
    <property type="entry name" value="ARGININE EXPORTER PROTEIN ARGO"/>
    <property type="match status" value="1"/>
</dbReference>
<name>A0A6A8DRB0_9BACI</name>
<organism evidence="7 8">
    <name type="scientific">Aquibacillus halophilus</name>
    <dbReference type="NCBI Taxonomy" id="930132"/>
    <lineage>
        <taxon>Bacteria</taxon>
        <taxon>Bacillati</taxon>
        <taxon>Bacillota</taxon>
        <taxon>Bacilli</taxon>
        <taxon>Bacillales</taxon>
        <taxon>Bacillaceae</taxon>
        <taxon>Aquibacillus</taxon>
    </lineage>
</organism>
<dbReference type="GO" id="GO:0005886">
    <property type="term" value="C:plasma membrane"/>
    <property type="evidence" value="ECO:0007669"/>
    <property type="project" value="UniProtKB-SubCell"/>
</dbReference>
<reference evidence="7" key="1">
    <citation type="submission" date="2019-11" db="EMBL/GenBank/DDBJ databases">
        <authorList>
            <person name="Li J."/>
        </authorList>
    </citation>
    <scope>NUCLEOTIDE SEQUENCE</scope>
    <source>
        <strain evidence="7">B6B</strain>
    </source>
</reference>
<accession>A0A6A8DRB0</accession>
<evidence type="ECO:0000256" key="2">
    <source>
        <dbReference type="ARBA" id="ARBA00022475"/>
    </source>
</evidence>
<dbReference type="OrthoDB" id="7874789at2"/>
<evidence type="ECO:0000313" key="7">
    <source>
        <dbReference type="EMBL" id="MRH43742.1"/>
    </source>
</evidence>
<keyword evidence="8" id="KW-1185">Reference proteome</keyword>
<feature type="transmembrane region" description="Helical" evidence="6">
    <location>
        <begin position="39"/>
        <end position="59"/>
    </location>
</feature>
<keyword evidence="5 6" id="KW-0472">Membrane</keyword>
<keyword evidence="2" id="KW-1003">Cell membrane</keyword>
<evidence type="ECO:0000256" key="5">
    <source>
        <dbReference type="ARBA" id="ARBA00023136"/>
    </source>
</evidence>
<comment type="caution">
    <text evidence="7">The sequence shown here is derived from an EMBL/GenBank/DDBJ whole genome shotgun (WGS) entry which is preliminary data.</text>
</comment>
<dbReference type="InterPro" id="IPR001123">
    <property type="entry name" value="LeuE-type"/>
</dbReference>
<feature type="transmembrane region" description="Helical" evidence="6">
    <location>
        <begin position="109"/>
        <end position="135"/>
    </location>
</feature>
<comment type="subcellular location">
    <subcellularLocation>
        <location evidence="1">Cell membrane</location>
        <topology evidence="1">Multi-pass membrane protein</topology>
    </subcellularLocation>
</comment>
<sequence>MSIFISYVFLGLSLAAPIGPINAAQLDKGIKSGFFHSWLIGLGSMTADIVYMLAVYFGVVHFLEIPFMKTFLWSFGCFVLLYTGVESLIRANDISPIQSRSKTDSYTKTFFTGFFLSLSNPLTILFWLGIYGSVLAKTASEYDVSHLAIYSCAIIIGLLIWDFTMAIVASSFRKFLTDKVLILISFLSGLSLVGFGLYFGLQAFKILFHLE</sequence>
<evidence type="ECO:0000256" key="1">
    <source>
        <dbReference type="ARBA" id="ARBA00004651"/>
    </source>
</evidence>
<dbReference type="Pfam" id="PF01810">
    <property type="entry name" value="LysE"/>
    <property type="match status" value="1"/>
</dbReference>
<evidence type="ECO:0000313" key="8">
    <source>
        <dbReference type="Proteomes" id="UP000799092"/>
    </source>
</evidence>
<feature type="transmembrane region" description="Helical" evidence="6">
    <location>
        <begin position="180"/>
        <end position="201"/>
    </location>
</feature>
<dbReference type="GO" id="GO:0015171">
    <property type="term" value="F:amino acid transmembrane transporter activity"/>
    <property type="evidence" value="ECO:0007669"/>
    <property type="project" value="TreeGrafter"/>
</dbReference>
<dbReference type="Proteomes" id="UP000799092">
    <property type="component" value="Unassembled WGS sequence"/>
</dbReference>
<proteinExistence type="predicted"/>
<keyword evidence="3 6" id="KW-0812">Transmembrane</keyword>
<evidence type="ECO:0000256" key="4">
    <source>
        <dbReference type="ARBA" id="ARBA00022989"/>
    </source>
</evidence>
<dbReference type="PANTHER" id="PTHR30086:SF6">
    <property type="entry name" value="AMINO ACID EFFLUX PROTEIN YCGF-RELATED"/>
    <property type="match status" value="1"/>
</dbReference>
<feature type="transmembrane region" description="Helical" evidence="6">
    <location>
        <begin position="147"/>
        <end position="168"/>
    </location>
</feature>
<evidence type="ECO:0000256" key="3">
    <source>
        <dbReference type="ARBA" id="ARBA00022692"/>
    </source>
</evidence>
<dbReference type="EMBL" id="WJNG01000011">
    <property type="protein sequence ID" value="MRH43742.1"/>
    <property type="molecule type" value="Genomic_DNA"/>
</dbReference>
<feature type="transmembrane region" description="Helical" evidence="6">
    <location>
        <begin position="71"/>
        <end position="89"/>
    </location>
</feature>
<dbReference type="AlphaFoldDB" id="A0A6A8DRB0"/>
<protein>
    <submittedName>
        <fullName evidence="7">Amino acid transporter</fullName>
    </submittedName>
</protein>
<evidence type="ECO:0000256" key="6">
    <source>
        <dbReference type="SAM" id="Phobius"/>
    </source>
</evidence>
<dbReference type="RefSeq" id="WP_153737361.1">
    <property type="nucleotide sequence ID" value="NZ_WJNG01000011.1"/>
</dbReference>